<keyword evidence="12" id="KW-1185">Reference proteome</keyword>
<dbReference type="GO" id="GO:0004222">
    <property type="term" value="F:metalloendopeptidase activity"/>
    <property type="evidence" value="ECO:0007669"/>
    <property type="project" value="InterPro"/>
</dbReference>
<keyword evidence="4 9" id="KW-0862">Zinc</keyword>
<evidence type="ECO:0000256" key="9">
    <source>
        <dbReference type="RuleBase" id="RU003983"/>
    </source>
</evidence>
<feature type="domain" description="Peptidase M48" evidence="11">
    <location>
        <begin position="181"/>
        <end position="367"/>
    </location>
</feature>
<keyword evidence="10" id="KW-0812">Transmembrane</keyword>
<evidence type="ECO:0000256" key="10">
    <source>
        <dbReference type="SAM" id="Phobius"/>
    </source>
</evidence>
<dbReference type="Pfam" id="PF01435">
    <property type="entry name" value="Peptidase_M48"/>
    <property type="match status" value="1"/>
</dbReference>
<name>A0A9R1T196_9HYME</name>
<keyword evidence="2" id="KW-0479">Metal-binding</keyword>
<dbReference type="InterPro" id="IPR051156">
    <property type="entry name" value="Mito/Outer_Membr_Metalloprot"/>
</dbReference>
<dbReference type="KEGG" id="fas:105265118"/>
<dbReference type="PANTHER" id="PTHR22726">
    <property type="entry name" value="METALLOENDOPEPTIDASE OMA1"/>
    <property type="match status" value="1"/>
</dbReference>
<dbReference type="PANTHER" id="PTHR22726:SF1">
    <property type="entry name" value="METALLOENDOPEPTIDASE OMA1, MITOCHONDRIAL"/>
    <property type="match status" value="1"/>
</dbReference>
<dbReference type="CDD" id="cd07331">
    <property type="entry name" value="M48C_Oma1_like"/>
    <property type="match status" value="1"/>
</dbReference>
<evidence type="ECO:0000256" key="5">
    <source>
        <dbReference type="ARBA" id="ARBA00023049"/>
    </source>
</evidence>
<evidence type="ECO:0000256" key="8">
    <source>
        <dbReference type="ARBA" id="ARBA00042978"/>
    </source>
</evidence>
<evidence type="ECO:0000256" key="1">
    <source>
        <dbReference type="ARBA" id="ARBA00022670"/>
    </source>
</evidence>
<organism evidence="12 13">
    <name type="scientific">Fopius arisanus</name>
    <dbReference type="NCBI Taxonomy" id="64838"/>
    <lineage>
        <taxon>Eukaryota</taxon>
        <taxon>Metazoa</taxon>
        <taxon>Ecdysozoa</taxon>
        <taxon>Arthropoda</taxon>
        <taxon>Hexapoda</taxon>
        <taxon>Insecta</taxon>
        <taxon>Pterygota</taxon>
        <taxon>Neoptera</taxon>
        <taxon>Endopterygota</taxon>
        <taxon>Hymenoptera</taxon>
        <taxon>Apocrita</taxon>
        <taxon>Ichneumonoidea</taxon>
        <taxon>Braconidae</taxon>
        <taxon>Opiinae</taxon>
        <taxon>Fopius</taxon>
    </lineage>
</organism>
<comment type="similarity">
    <text evidence="6 9">Belongs to the peptidase M48 family.</text>
</comment>
<dbReference type="Gene3D" id="3.30.2010.10">
    <property type="entry name" value="Metalloproteases ('zincins'), catalytic domain"/>
    <property type="match status" value="1"/>
</dbReference>
<dbReference type="Proteomes" id="UP000694866">
    <property type="component" value="Unplaced"/>
</dbReference>
<dbReference type="GO" id="GO:0006515">
    <property type="term" value="P:protein quality control for misfolded or incompletely synthesized proteins"/>
    <property type="evidence" value="ECO:0007669"/>
    <property type="project" value="TreeGrafter"/>
</dbReference>
<protein>
    <recommendedName>
        <fullName evidence="7">Metalloendopeptidase OMA1, mitochondrial</fullName>
    </recommendedName>
    <alternativeName>
        <fullName evidence="8">Overlapping with the m-AAA protease 1 homolog</fullName>
    </alternativeName>
</protein>
<keyword evidence="1 9" id="KW-0645">Protease</keyword>
<feature type="transmembrane region" description="Helical" evidence="10">
    <location>
        <begin position="112"/>
        <end position="129"/>
    </location>
</feature>
<keyword evidence="10" id="KW-0472">Membrane</keyword>
<dbReference type="GeneID" id="105265118"/>
<evidence type="ECO:0000313" key="13">
    <source>
        <dbReference type="RefSeq" id="XP_011300738.1"/>
    </source>
</evidence>
<dbReference type="OrthoDB" id="7464992at2759"/>
<sequence length="411" mass="46886">MLLRTLCILRARQTVLNISFKASSDRAIGSYRQLVPQVRVLIGGNDNIKVKKCQFHTTQRLHIPPGLALLIRPLTRVGAFLFGRYFKRWWAKKTPEEKEVFKKWFSVRRQKIYGALGVVLAGLFFFYLTHMEKDPLTGRYRFIILTKEQQKVLGKLTFDVHLEMHQDSIVPSDNPAYVRLVRITDRLIKANQDLPQVTDRHWTLSVVASDAKNAYVLPGGNIFVFLGALKITENDDQLAIILAHEMGHVLLQHPIEQISRNVLLDILLAAPIAIIWATFPDLLALLIQALGVNLVDVLVTLPHSRQAEIEADDLGIRLAARACFDVREAVVFWKIMQLLTDFKVEPKDIPWLSTHPNHEEREKHLSAKMKEALLIRTQSGCPKLSRYDPIESFNSRSTKQHASHLKAKGIL</sequence>
<dbReference type="InterPro" id="IPR001915">
    <property type="entry name" value="Peptidase_M48"/>
</dbReference>
<evidence type="ECO:0000259" key="11">
    <source>
        <dbReference type="Pfam" id="PF01435"/>
    </source>
</evidence>
<evidence type="ECO:0000256" key="7">
    <source>
        <dbReference type="ARBA" id="ARBA00040360"/>
    </source>
</evidence>
<keyword evidence="3 9" id="KW-0378">Hydrolase</keyword>
<dbReference type="RefSeq" id="XP_011300738.1">
    <property type="nucleotide sequence ID" value="XM_011302436.1"/>
</dbReference>
<gene>
    <name evidence="13" type="primary">LOC105265118</name>
</gene>
<evidence type="ECO:0000256" key="6">
    <source>
        <dbReference type="ARBA" id="ARBA00038233"/>
    </source>
</evidence>
<dbReference type="GO" id="GO:0034982">
    <property type="term" value="P:mitochondrial protein processing"/>
    <property type="evidence" value="ECO:0007669"/>
    <property type="project" value="TreeGrafter"/>
</dbReference>
<keyword evidence="10" id="KW-1133">Transmembrane helix</keyword>
<evidence type="ECO:0000256" key="3">
    <source>
        <dbReference type="ARBA" id="ARBA00022801"/>
    </source>
</evidence>
<evidence type="ECO:0000313" key="12">
    <source>
        <dbReference type="Proteomes" id="UP000694866"/>
    </source>
</evidence>
<keyword evidence="5 9" id="KW-0482">Metalloprotease</keyword>
<evidence type="ECO:0000256" key="4">
    <source>
        <dbReference type="ARBA" id="ARBA00022833"/>
    </source>
</evidence>
<evidence type="ECO:0000256" key="2">
    <source>
        <dbReference type="ARBA" id="ARBA00022723"/>
    </source>
</evidence>
<accession>A0A9R1T196</accession>
<proteinExistence type="inferred from homology"/>
<comment type="cofactor">
    <cofactor evidence="9">
        <name>Zn(2+)</name>
        <dbReference type="ChEBI" id="CHEBI:29105"/>
    </cofactor>
    <text evidence="9">Binds 1 zinc ion per subunit.</text>
</comment>
<dbReference type="AlphaFoldDB" id="A0A9R1T196"/>
<reference evidence="13" key="1">
    <citation type="submission" date="2025-08" db="UniProtKB">
        <authorList>
            <consortium name="RefSeq"/>
        </authorList>
    </citation>
    <scope>IDENTIFICATION</scope>
    <source>
        <strain evidence="13">USDA-PBARC FA_bdor</strain>
        <tissue evidence="13">Whole organism</tissue>
    </source>
</reference>
<dbReference type="GO" id="GO:0046872">
    <property type="term" value="F:metal ion binding"/>
    <property type="evidence" value="ECO:0007669"/>
    <property type="project" value="UniProtKB-KW"/>
</dbReference>
<dbReference type="GO" id="GO:0005743">
    <property type="term" value="C:mitochondrial inner membrane"/>
    <property type="evidence" value="ECO:0007669"/>
    <property type="project" value="TreeGrafter"/>
</dbReference>